<sequence>MLSHLFKFRNILVSFNHIKSPYKMSRQAEKIFKITKPSVNSLPKVDLTSCKSKKTCFKFQVLDTPIKSESDKKEYKVIRLRNGLTACLISDKSTVEYSSDLESESESDSESDESVSGEESENSDYKDHGDVEQKMAATGLCVGVGSFSDPKEVPGMAHFLEHMVFMGSEKFPEENDFDSFIKKGGGSDNASTDAETTCFYFECLEKHLHSALDKFAQFFIAPLMKKSAMTREREAIESEFQIALPSDSSRKEQLFCSFANPHSPVNSFTWGNLKTLRDNISDDELYDGVHKFRIRHYSAHRMTLAIQARLPMETLQEYVLESFCNVPNNELPPHDLTQYGEGVFDTPDFTRIYYINPTKDLRQLELTWSLHSLRDKYKSKPHQYLSYLLGDEGKGSLLSYLRKKVWGLSTSVGNSESGIEHNSMYSLFTISVNLTEEGQAHIFEVIEAIFSYINMLKRIGPQRRIFDEIKSISDSSFRFATEDTAVDIVEDLCESMQFYPPRDYIAGSELYYEYDPEAIKTITENLDPEKMNIMVTSKTLPDGLKYNKVEKWFGTEYTDTEIPKAWVTRWKNVSPYAELDVPLHNPYLTTDFSILPESKSHPDYPQKIMETPLLEMWYRKDQKFKLPLAYYCFYLISPVALESPSRHAMMDIIMNLLVVSVTEELYPARNAELSHSFTTYEKGLIIKVSGYNEKLALVVDVISKYLVTFAEQISNNMFEAVKDKVIKHYYNKLLKPGSLAKCKKLYEEYISSLYVKALVQGNVSKETATETVSGFVRNVGFAQLPENSYPRFRVVQVPNGEKCCRLQGFNKNDSNSIIANYYQSGPFSIRSSVIIEIIMLLIEEPLFDILRTKEQLGYHVYCSIRDTFGILGYTLTVNTQATKYTSSYIDGRIEEFLKHTQKLLADLTEEELEQTKEDLIKTKLCVDVHLKEEVDRNWAEIISDDYIFDRIKQEVEAINNVKIGEIREWWDKHNVFGSQENFRKISIQVVGNDEKNKGKISPIETGVTSGEVCGDSLNEVKITLLGSDEDGKAENKPENYFIQNVEAFKENLFLYPAAHKN</sequence>
<keyword evidence="3" id="KW-0479">Metal-binding</keyword>
<dbReference type="InterPro" id="IPR011249">
    <property type="entry name" value="Metalloenz_LuxS/M16"/>
</dbReference>
<evidence type="ECO:0000313" key="13">
    <source>
        <dbReference type="EMBL" id="KAJ8983824.1"/>
    </source>
</evidence>
<dbReference type="Pfam" id="PF05193">
    <property type="entry name" value="Peptidase_M16_C"/>
    <property type="match status" value="1"/>
</dbReference>
<reference evidence="13" key="1">
    <citation type="journal article" date="2023" name="Insect Mol. Biol.">
        <title>Genome sequencing provides insights into the evolution of gene families encoding plant cell wall-degrading enzymes in longhorned beetles.</title>
        <authorList>
            <person name="Shin N.R."/>
            <person name="Okamura Y."/>
            <person name="Kirsch R."/>
            <person name="Pauchet Y."/>
        </authorList>
    </citation>
    <scope>NUCLEOTIDE SEQUENCE</scope>
    <source>
        <strain evidence="13">MMC_N1</strain>
    </source>
</reference>
<evidence type="ECO:0000313" key="14">
    <source>
        <dbReference type="Proteomes" id="UP001162164"/>
    </source>
</evidence>
<evidence type="ECO:0000256" key="3">
    <source>
        <dbReference type="ARBA" id="ARBA00022723"/>
    </source>
</evidence>
<evidence type="ECO:0000256" key="6">
    <source>
        <dbReference type="ARBA" id="ARBA00023049"/>
    </source>
</evidence>
<dbReference type="InterPro" id="IPR001431">
    <property type="entry name" value="Pept_M16_Zn_BS"/>
</dbReference>
<dbReference type="PROSITE" id="PS00143">
    <property type="entry name" value="INSULINASE"/>
    <property type="match status" value="1"/>
</dbReference>
<keyword evidence="14" id="KW-1185">Reference proteome</keyword>
<organism evidence="13 14">
    <name type="scientific">Molorchus minor</name>
    <dbReference type="NCBI Taxonomy" id="1323400"/>
    <lineage>
        <taxon>Eukaryota</taxon>
        <taxon>Metazoa</taxon>
        <taxon>Ecdysozoa</taxon>
        <taxon>Arthropoda</taxon>
        <taxon>Hexapoda</taxon>
        <taxon>Insecta</taxon>
        <taxon>Pterygota</taxon>
        <taxon>Neoptera</taxon>
        <taxon>Endopterygota</taxon>
        <taxon>Coleoptera</taxon>
        <taxon>Polyphaga</taxon>
        <taxon>Cucujiformia</taxon>
        <taxon>Chrysomeloidea</taxon>
        <taxon>Cerambycidae</taxon>
        <taxon>Lamiinae</taxon>
        <taxon>Monochamini</taxon>
        <taxon>Molorchus</taxon>
    </lineage>
</organism>
<protein>
    <recommendedName>
        <fullName evidence="15">Nardilysin</fullName>
    </recommendedName>
</protein>
<dbReference type="InterPro" id="IPR050626">
    <property type="entry name" value="Peptidase_M16"/>
</dbReference>
<comment type="similarity">
    <text evidence="1 7">Belongs to the peptidase M16 family.</text>
</comment>
<feature type="compositionally biased region" description="Acidic residues" evidence="8">
    <location>
        <begin position="99"/>
        <end position="122"/>
    </location>
</feature>
<evidence type="ECO:0000256" key="2">
    <source>
        <dbReference type="ARBA" id="ARBA00022670"/>
    </source>
</evidence>
<evidence type="ECO:0000259" key="12">
    <source>
        <dbReference type="Pfam" id="PF22456"/>
    </source>
</evidence>
<evidence type="ECO:0000256" key="4">
    <source>
        <dbReference type="ARBA" id="ARBA00022801"/>
    </source>
</evidence>
<evidence type="ECO:0000259" key="9">
    <source>
        <dbReference type="Pfam" id="PF00675"/>
    </source>
</evidence>
<evidence type="ECO:0000256" key="1">
    <source>
        <dbReference type="ARBA" id="ARBA00007261"/>
    </source>
</evidence>
<evidence type="ECO:0000259" key="10">
    <source>
        <dbReference type="Pfam" id="PF05193"/>
    </source>
</evidence>
<evidence type="ECO:0000259" key="11">
    <source>
        <dbReference type="Pfam" id="PF16187"/>
    </source>
</evidence>
<dbReference type="Gene3D" id="3.30.830.10">
    <property type="entry name" value="Metalloenzyme, LuxS/M16 peptidase-like"/>
    <property type="match status" value="4"/>
</dbReference>
<keyword evidence="5" id="KW-0862">Zinc</keyword>
<name>A0ABQ9K0G5_9CUCU</name>
<proteinExistence type="inferred from homology"/>
<dbReference type="Pfam" id="PF00675">
    <property type="entry name" value="Peptidase_M16"/>
    <property type="match status" value="1"/>
</dbReference>
<dbReference type="Proteomes" id="UP001162164">
    <property type="component" value="Unassembled WGS sequence"/>
</dbReference>
<dbReference type="EMBL" id="JAPWTJ010000059">
    <property type="protein sequence ID" value="KAJ8983824.1"/>
    <property type="molecule type" value="Genomic_DNA"/>
</dbReference>
<dbReference type="PANTHER" id="PTHR43690">
    <property type="entry name" value="NARDILYSIN"/>
    <property type="match status" value="1"/>
</dbReference>
<feature type="domain" description="Peptidase M16 N-terminal" evidence="9">
    <location>
        <begin position="133"/>
        <end position="246"/>
    </location>
</feature>
<keyword evidence="2" id="KW-0645">Protease</keyword>
<comment type="caution">
    <text evidence="13">The sequence shown here is derived from an EMBL/GenBank/DDBJ whole genome shotgun (WGS) entry which is preliminary data.</text>
</comment>
<dbReference type="InterPro" id="IPR007863">
    <property type="entry name" value="Peptidase_M16_C"/>
</dbReference>
<feature type="domain" description="Peptidase M16 C-terminal" evidence="10">
    <location>
        <begin position="287"/>
        <end position="471"/>
    </location>
</feature>
<evidence type="ECO:0000256" key="8">
    <source>
        <dbReference type="SAM" id="MobiDB-lite"/>
    </source>
</evidence>
<feature type="domain" description="Peptidase M16 middle/third" evidence="11">
    <location>
        <begin position="477"/>
        <end position="740"/>
    </location>
</feature>
<dbReference type="InterPro" id="IPR032632">
    <property type="entry name" value="Peptidase_M16_M"/>
</dbReference>
<dbReference type="Pfam" id="PF22456">
    <property type="entry name" value="PqqF-like_C_4"/>
    <property type="match status" value="1"/>
</dbReference>
<dbReference type="PANTHER" id="PTHR43690:SF18">
    <property type="entry name" value="INSULIN-DEGRADING ENZYME-RELATED"/>
    <property type="match status" value="1"/>
</dbReference>
<keyword evidence="4" id="KW-0378">Hydrolase</keyword>
<gene>
    <name evidence="13" type="ORF">NQ317_008950</name>
</gene>
<evidence type="ECO:0000256" key="7">
    <source>
        <dbReference type="RuleBase" id="RU004447"/>
    </source>
</evidence>
<dbReference type="InterPro" id="IPR011765">
    <property type="entry name" value="Pept_M16_N"/>
</dbReference>
<feature type="region of interest" description="Disordered" evidence="8">
    <location>
        <begin position="98"/>
        <end position="127"/>
    </location>
</feature>
<feature type="domain" description="Coenzyme PQQ synthesis protein F-like C-terminal lobe" evidence="12">
    <location>
        <begin position="841"/>
        <end position="938"/>
    </location>
</feature>
<dbReference type="SUPFAM" id="SSF63411">
    <property type="entry name" value="LuxS/MPP-like metallohydrolase"/>
    <property type="match status" value="4"/>
</dbReference>
<keyword evidence="6" id="KW-0482">Metalloprotease</keyword>
<dbReference type="Pfam" id="PF16187">
    <property type="entry name" value="Peptidase_M16_M"/>
    <property type="match status" value="1"/>
</dbReference>
<accession>A0ABQ9K0G5</accession>
<dbReference type="InterPro" id="IPR054734">
    <property type="entry name" value="PqqF-like_C_4"/>
</dbReference>
<evidence type="ECO:0008006" key="15">
    <source>
        <dbReference type="Google" id="ProtNLM"/>
    </source>
</evidence>
<evidence type="ECO:0000256" key="5">
    <source>
        <dbReference type="ARBA" id="ARBA00022833"/>
    </source>
</evidence>